<dbReference type="AlphaFoldDB" id="A0A5B0PTU1"/>
<name>A0A5B0PTU1_PUCGR</name>
<protein>
    <submittedName>
        <fullName evidence="1">Crossover junction endonuclease mus81</fullName>
    </submittedName>
</protein>
<dbReference type="GO" id="GO:0004519">
    <property type="term" value="F:endonuclease activity"/>
    <property type="evidence" value="ECO:0007669"/>
    <property type="project" value="UniProtKB-KW"/>
</dbReference>
<dbReference type="OrthoDB" id="5963188at2759"/>
<gene>
    <name evidence="1" type="primary">MUS81_2</name>
    <name evidence="1" type="ORF">PGT21_008624</name>
</gene>
<sequence length="138" mass="15324">MESNQSNSDLVMRDYNCAALKNDLLMNGNPRLSESSEGSIGPWQWRAAAQISFGSGQSNPSGRRSSDDIQPEVRKLGSDFDICVVLDHREKISSPGRYLIRVLQRAPVVGNAIWIAVHRDDQHEFFSGLRADPISLVV</sequence>
<comment type="caution">
    <text evidence="1">The sequence shown here is derived from an EMBL/GenBank/DDBJ whole genome shotgun (WGS) entry which is preliminary data.</text>
</comment>
<keyword evidence="1" id="KW-0255">Endonuclease</keyword>
<accession>A0A5B0PTU1</accession>
<organism evidence="1 2">
    <name type="scientific">Puccinia graminis f. sp. tritici</name>
    <dbReference type="NCBI Taxonomy" id="56615"/>
    <lineage>
        <taxon>Eukaryota</taxon>
        <taxon>Fungi</taxon>
        <taxon>Dikarya</taxon>
        <taxon>Basidiomycota</taxon>
        <taxon>Pucciniomycotina</taxon>
        <taxon>Pucciniomycetes</taxon>
        <taxon>Pucciniales</taxon>
        <taxon>Pucciniaceae</taxon>
        <taxon>Puccinia</taxon>
    </lineage>
</organism>
<reference evidence="1 2" key="1">
    <citation type="submission" date="2019-05" db="EMBL/GenBank/DDBJ databases">
        <title>Emergence of the Ug99 lineage of the wheat stem rust pathogen through somatic hybridization.</title>
        <authorList>
            <person name="Li F."/>
            <person name="Upadhyaya N.M."/>
            <person name="Sperschneider J."/>
            <person name="Matny O."/>
            <person name="Nguyen-Phuc H."/>
            <person name="Mago R."/>
            <person name="Raley C."/>
            <person name="Miller M.E."/>
            <person name="Silverstein K.A.T."/>
            <person name="Henningsen E."/>
            <person name="Hirsch C.D."/>
            <person name="Visser B."/>
            <person name="Pretorius Z.A."/>
            <person name="Steffenson B.J."/>
            <person name="Schwessinger B."/>
            <person name="Dodds P.N."/>
            <person name="Figueroa M."/>
        </authorList>
    </citation>
    <scope>NUCLEOTIDE SEQUENCE [LARGE SCALE GENOMIC DNA]</scope>
    <source>
        <strain evidence="1">21-0</strain>
    </source>
</reference>
<proteinExistence type="predicted"/>
<keyword evidence="1" id="KW-0378">Hydrolase</keyword>
<keyword evidence="2" id="KW-1185">Reference proteome</keyword>
<evidence type="ECO:0000313" key="2">
    <source>
        <dbReference type="Proteomes" id="UP000324748"/>
    </source>
</evidence>
<keyword evidence="1" id="KW-0540">Nuclease</keyword>
<dbReference type="EMBL" id="VSWC01000041">
    <property type="protein sequence ID" value="KAA1104050.1"/>
    <property type="molecule type" value="Genomic_DNA"/>
</dbReference>
<dbReference type="Proteomes" id="UP000324748">
    <property type="component" value="Unassembled WGS sequence"/>
</dbReference>
<evidence type="ECO:0000313" key="1">
    <source>
        <dbReference type="EMBL" id="KAA1104050.1"/>
    </source>
</evidence>